<feature type="transmembrane region" description="Helical" evidence="1">
    <location>
        <begin position="39"/>
        <end position="61"/>
    </location>
</feature>
<dbReference type="InParanoid" id="G0NEL8"/>
<dbReference type="EMBL" id="GL379873">
    <property type="protein sequence ID" value="EGT58919.1"/>
    <property type="molecule type" value="Genomic_DNA"/>
</dbReference>
<dbReference type="Proteomes" id="UP000008068">
    <property type="component" value="Unassembled WGS sequence"/>
</dbReference>
<name>G0NEL8_CAEBE</name>
<gene>
    <name evidence="2" type="ORF">CAEBREN_31643</name>
</gene>
<sequence length="169" mass="19017">MVQDSVFANDLELLIIGVIYTILSAVVFPVYVLIIHIALVIGSIYIFLVWAIGCITQNFLLTGPNWSYDMTVNFAGLFADLELVLCFPTLILSFSSYILIVYKSWFEMTNVTLASLNCAWILFSHLNSILLIATNKSVRDQIFKPFCNRISSRSRPGPLMHVSSVTIKQ</sequence>
<proteinExistence type="predicted"/>
<keyword evidence="1" id="KW-0472">Membrane</keyword>
<keyword evidence="1" id="KW-1133">Transmembrane helix</keyword>
<reference evidence="3" key="1">
    <citation type="submission" date="2011-07" db="EMBL/GenBank/DDBJ databases">
        <authorList>
            <consortium name="Caenorhabditis brenneri Sequencing and Analysis Consortium"/>
            <person name="Wilson R.K."/>
        </authorList>
    </citation>
    <scope>NUCLEOTIDE SEQUENCE [LARGE SCALE GENOMIC DNA]</scope>
    <source>
        <strain evidence="3">PB2801</strain>
    </source>
</reference>
<dbReference type="eggNOG" id="ENOG502TGAF">
    <property type="taxonomic scope" value="Eukaryota"/>
</dbReference>
<accession>G0NEL8</accession>
<feature type="transmembrane region" description="Helical" evidence="1">
    <location>
        <begin position="13"/>
        <end position="34"/>
    </location>
</feature>
<evidence type="ECO:0000313" key="3">
    <source>
        <dbReference type="Proteomes" id="UP000008068"/>
    </source>
</evidence>
<protein>
    <submittedName>
        <fullName evidence="2">Uncharacterized protein</fullName>
    </submittedName>
</protein>
<dbReference type="HOGENOM" id="CLU_1579890_0_0_1"/>
<feature type="transmembrane region" description="Helical" evidence="1">
    <location>
        <begin position="114"/>
        <end position="133"/>
    </location>
</feature>
<organism evidence="3">
    <name type="scientific">Caenorhabditis brenneri</name>
    <name type="common">Nematode worm</name>
    <dbReference type="NCBI Taxonomy" id="135651"/>
    <lineage>
        <taxon>Eukaryota</taxon>
        <taxon>Metazoa</taxon>
        <taxon>Ecdysozoa</taxon>
        <taxon>Nematoda</taxon>
        <taxon>Chromadorea</taxon>
        <taxon>Rhabditida</taxon>
        <taxon>Rhabditina</taxon>
        <taxon>Rhabditomorpha</taxon>
        <taxon>Rhabditoidea</taxon>
        <taxon>Rhabditidae</taxon>
        <taxon>Peloderinae</taxon>
        <taxon>Caenorhabditis</taxon>
    </lineage>
</organism>
<keyword evidence="1" id="KW-0812">Transmembrane</keyword>
<feature type="transmembrane region" description="Helical" evidence="1">
    <location>
        <begin position="81"/>
        <end position="102"/>
    </location>
</feature>
<dbReference type="OrthoDB" id="5829161at2759"/>
<dbReference type="AlphaFoldDB" id="G0NEL8"/>
<keyword evidence="3" id="KW-1185">Reference proteome</keyword>
<evidence type="ECO:0000313" key="2">
    <source>
        <dbReference type="EMBL" id="EGT58919.1"/>
    </source>
</evidence>
<evidence type="ECO:0000256" key="1">
    <source>
        <dbReference type="SAM" id="Phobius"/>
    </source>
</evidence>